<dbReference type="PANTHER" id="PTHR43021">
    <property type="entry name" value="NA(+)/H(+) ANTIPORTER-RELATED"/>
    <property type="match status" value="1"/>
</dbReference>
<comment type="subcellular location">
    <subcellularLocation>
        <location evidence="1">Membrane</location>
        <topology evidence="1">Multi-pass membrane protein</topology>
    </subcellularLocation>
</comment>
<evidence type="ECO:0000259" key="6">
    <source>
        <dbReference type="Pfam" id="PF00999"/>
    </source>
</evidence>
<keyword evidence="2 5" id="KW-0812">Transmembrane</keyword>
<sequence>METAVTFIALGALLLIGMLADEVGHRTRLPRVTLLILCGLAVGPATLDLLPHVLTQLYEPLSILALSMVAFLLGGKLSKLHFENSGGTVATVSITAVAATAVLVGGGLVLFGFPPALALILAALATATDPAATNDVVRQYNAKGPFSDTLAGIVALDDVWGIVAFALCLMAAQALVGTGNLDALYHAAWDIGGAIALGITIGIPAGYLSGRLRSGDPTLSEALGIVFLTAGSALWLDVSFLLAGVACGATVINSGRHHSKPFHEIEHIEWPFMIFFFVLAGASLEPANLLKLGGLGLAYVALRTLGRLAGGWLGGKLHPDPAFPKSYLFGLALLPQAGIAVGMALVAAEALPHLRLEILTIAIGSTIVFELIGPMLTAHALRKANEIGH</sequence>
<feature type="transmembrane region" description="Helical" evidence="5">
    <location>
        <begin position="188"/>
        <end position="210"/>
    </location>
</feature>
<feature type="transmembrane region" description="Helical" evidence="5">
    <location>
        <begin position="327"/>
        <end position="348"/>
    </location>
</feature>
<dbReference type="Pfam" id="PF00999">
    <property type="entry name" value="Na_H_Exchanger"/>
    <property type="match status" value="1"/>
</dbReference>
<proteinExistence type="predicted"/>
<dbReference type="GO" id="GO:1902600">
    <property type="term" value="P:proton transmembrane transport"/>
    <property type="evidence" value="ECO:0007669"/>
    <property type="project" value="InterPro"/>
</dbReference>
<reference evidence="7 8" key="1">
    <citation type="submission" date="2008-01" db="EMBL/GenBank/DDBJ databases">
        <authorList>
            <person name="Wagner-Dobler I."/>
            <person name="Ferriera S."/>
            <person name="Johnson J."/>
            <person name="Kravitz S."/>
            <person name="Beeson K."/>
            <person name="Sutton G."/>
            <person name="Rogers Y.-H."/>
            <person name="Friedman R."/>
            <person name="Frazier M."/>
            <person name="Venter J.C."/>
        </authorList>
    </citation>
    <scope>NUCLEOTIDE SEQUENCE [LARGE SCALE GENOMIC DNA]</scope>
    <source>
        <strain evidence="8">DSM 17067 / NCIMB 14079 / DFL-11</strain>
    </source>
</reference>
<organism evidence="7 8">
    <name type="scientific">Roseibium alexandrii (strain DSM 17067 / NCIMB 14079 / DFL-11)</name>
    <name type="common">Labrenzia alexandrii</name>
    <dbReference type="NCBI Taxonomy" id="244592"/>
    <lineage>
        <taxon>Bacteria</taxon>
        <taxon>Pseudomonadati</taxon>
        <taxon>Pseudomonadota</taxon>
        <taxon>Alphaproteobacteria</taxon>
        <taxon>Hyphomicrobiales</taxon>
        <taxon>Stappiaceae</taxon>
        <taxon>Roseibium</taxon>
    </lineage>
</organism>
<dbReference type="Proteomes" id="UP000004703">
    <property type="component" value="Chromosome"/>
</dbReference>
<dbReference type="InterPro" id="IPR006153">
    <property type="entry name" value="Cation/H_exchanger_TM"/>
</dbReference>
<dbReference type="PANTHER" id="PTHR43021:SF2">
    <property type="entry name" value="CATION_H+ EXCHANGER DOMAIN-CONTAINING PROTEIN"/>
    <property type="match status" value="1"/>
</dbReference>
<dbReference type="GO" id="GO:0015297">
    <property type="term" value="F:antiporter activity"/>
    <property type="evidence" value="ECO:0007669"/>
    <property type="project" value="InterPro"/>
</dbReference>
<comment type="caution">
    <text evidence="7">The sequence shown here is derived from an EMBL/GenBank/DDBJ whole genome shotgun (WGS) entry which is preliminary data.</text>
</comment>
<keyword evidence="3 5" id="KW-1133">Transmembrane helix</keyword>
<evidence type="ECO:0000256" key="4">
    <source>
        <dbReference type="ARBA" id="ARBA00023136"/>
    </source>
</evidence>
<evidence type="ECO:0000313" key="8">
    <source>
        <dbReference type="Proteomes" id="UP000004703"/>
    </source>
</evidence>
<gene>
    <name evidence="7" type="ORF">SADFL11_4618</name>
</gene>
<dbReference type="EMBL" id="ACCU02000004">
    <property type="protein sequence ID" value="EEE47329.1"/>
    <property type="molecule type" value="Genomic_DNA"/>
</dbReference>
<dbReference type="InterPro" id="IPR038770">
    <property type="entry name" value="Na+/solute_symporter_sf"/>
</dbReference>
<reference evidence="7 8" key="2">
    <citation type="submission" date="2013-04" db="EMBL/GenBank/DDBJ databases">
        <authorList>
            <person name="Fiebig A."/>
            <person name="Pradella S."/>
            <person name="Wagner-Doebler I."/>
        </authorList>
    </citation>
    <scope>NUCLEOTIDE SEQUENCE [LARGE SCALE GENOMIC DNA]</scope>
    <source>
        <strain evidence="8">DSM 17067 / NCIMB 14079 / DFL-11</strain>
    </source>
</reference>
<evidence type="ECO:0000313" key="7">
    <source>
        <dbReference type="EMBL" id="EEE47329.1"/>
    </source>
</evidence>
<evidence type="ECO:0000256" key="1">
    <source>
        <dbReference type="ARBA" id="ARBA00004141"/>
    </source>
</evidence>
<dbReference type="AlphaFoldDB" id="A0A5E8H583"/>
<dbReference type="RefSeq" id="WP_008196364.1">
    <property type="nucleotide sequence ID" value="NZ_CM011002.1"/>
</dbReference>
<feature type="transmembrane region" description="Helical" evidence="5">
    <location>
        <begin position="222"/>
        <end position="247"/>
    </location>
</feature>
<evidence type="ECO:0000256" key="5">
    <source>
        <dbReference type="SAM" id="Phobius"/>
    </source>
</evidence>
<feature type="transmembrane region" description="Helical" evidence="5">
    <location>
        <begin position="354"/>
        <end position="373"/>
    </location>
</feature>
<protein>
    <submittedName>
        <fullName evidence="7">Kef-type K+ transport system, membrane component</fullName>
    </submittedName>
</protein>
<dbReference type="GO" id="GO:0016020">
    <property type="term" value="C:membrane"/>
    <property type="evidence" value="ECO:0007669"/>
    <property type="project" value="UniProtKB-SubCell"/>
</dbReference>
<evidence type="ECO:0000256" key="3">
    <source>
        <dbReference type="ARBA" id="ARBA00022989"/>
    </source>
</evidence>
<feature type="domain" description="Cation/H+ exchanger transmembrane" evidence="6">
    <location>
        <begin position="14"/>
        <end position="378"/>
    </location>
</feature>
<feature type="transmembrane region" description="Helical" evidence="5">
    <location>
        <begin position="89"/>
        <end position="113"/>
    </location>
</feature>
<dbReference type="Gene3D" id="1.20.1530.20">
    <property type="match status" value="1"/>
</dbReference>
<feature type="transmembrane region" description="Helical" evidence="5">
    <location>
        <begin position="159"/>
        <end position="176"/>
    </location>
</feature>
<feature type="transmembrane region" description="Helical" evidence="5">
    <location>
        <begin position="57"/>
        <end position="77"/>
    </location>
</feature>
<name>A0A5E8H583_ROSAD</name>
<accession>A0A5E8H583</accession>
<keyword evidence="4 5" id="KW-0472">Membrane</keyword>
<evidence type="ECO:0000256" key="2">
    <source>
        <dbReference type="ARBA" id="ARBA00022692"/>
    </source>
</evidence>